<evidence type="ECO:0000256" key="1">
    <source>
        <dbReference type="SAM" id="Phobius"/>
    </source>
</evidence>
<reference evidence="2 3" key="1">
    <citation type="submission" date="2016-04" db="EMBL/GenBank/DDBJ databases">
        <title>Draft genome sequence of freshwater magnetotactic bacteria Magnetospirillum marisnigri SP-1 and Magnetospirillum moscoviense BB-1.</title>
        <authorList>
            <person name="Koziaeva V."/>
            <person name="Dziuba M.V."/>
            <person name="Ivanov T.M."/>
            <person name="Kuznetsov B."/>
            <person name="Grouzdev D.S."/>
        </authorList>
    </citation>
    <scope>NUCLEOTIDE SEQUENCE [LARGE SCALE GENOMIC DNA]</scope>
    <source>
        <strain evidence="2 3">BB-1</strain>
    </source>
</reference>
<keyword evidence="1" id="KW-0472">Membrane</keyword>
<dbReference type="EMBL" id="LWQU01000043">
    <property type="protein sequence ID" value="OAN63241.1"/>
    <property type="molecule type" value="Genomic_DNA"/>
</dbReference>
<protein>
    <submittedName>
        <fullName evidence="2">Uncharacterized protein</fullName>
    </submittedName>
</protein>
<gene>
    <name evidence="2" type="ORF">A6A05_06750</name>
</gene>
<proteinExistence type="predicted"/>
<dbReference type="AlphaFoldDB" id="A0A178N104"/>
<organism evidence="2 3">
    <name type="scientific">Magnetospirillum moscoviense</name>
    <dbReference type="NCBI Taxonomy" id="1437059"/>
    <lineage>
        <taxon>Bacteria</taxon>
        <taxon>Pseudomonadati</taxon>
        <taxon>Pseudomonadota</taxon>
        <taxon>Alphaproteobacteria</taxon>
        <taxon>Rhodospirillales</taxon>
        <taxon>Rhodospirillaceae</taxon>
        <taxon>Magnetospirillum</taxon>
    </lineage>
</organism>
<feature type="transmembrane region" description="Helical" evidence="1">
    <location>
        <begin position="12"/>
        <end position="32"/>
    </location>
</feature>
<keyword evidence="1" id="KW-1133">Transmembrane helix</keyword>
<name>A0A178N104_9PROT</name>
<keyword evidence="1" id="KW-0812">Transmembrane</keyword>
<dbReference type="STRING" id="1437059.A6A05_06750"/>
<accession>A0A178N104</accession>
<evidence type="ECO:0000313" key="3">
    <source>
        <dbReference type="Proteomes" id="UP000078543"/>
    </source>
</evidence>
<sequence>MSTITSRLTPQTLRTLALGALSLALYILLFSYEAEVLAASTGGGWAFVVPIVIAFVFSFVHGAFTSGFWDMLGLKAKTRKEPKRWSK</sequence>
<evidence type="ECO:0000313" key="2">
    <source>
        <dbReference type="EMBL" id="OAN63241.1"/>
    </source>
</evidence>
<comment type="caution">
    <text evidence="2">The sequence shown here is derived from an EMBL/GenBank/DDBJ whole genome shotgun (WGS) entry which is preliminary data.</text>
</comment>
<feature type="transmembrane region" description="Helical" evidence="1">
    <location>
        <begin position="44"/>
        <end position="69"/>
    </location>
</feature>
<dbReference type="RefSeq" id="WP_068497177.1">
    <property type="nucleotide sequence ID" value="NZ_LWQU01000043.1"/>
</dbReference>
<dbReference type="Proteomes" id="UP000078543">
    <property type="component" value="Unassembled WGS sequence"/>
</dbReference>
<keyword evidence="3" id="KW-1185">Reference proteome</keyword>